<evidence type="ECO:0000313" key="4">
    <source>
        <dbReference type="Proteomes" id="UP000221961"/>
    </source>
</evidence>
<organism evidence="3 4">
    <name type="scientific">Nocardia terpenica</name>
    <dbReference type="NCBI Taxonomy" id="455432"/>
    <lineage>
        <taxon>Bacteria</taxon>
        <taxon>Bacillati</taxon>
        <taxon>Actinomycetota</taxon>
        <taxon>Actinomycetes</taxon>
        <taxon>Mycobacteriales</taxon>
        <taxon>Nocardiaceae</taxon>
        <taxon>Nocardia</taxon>
    </lineage>
</organism>
<dbReference type="InterPro" id="IPR038765">
    <property type="entry name" value="Papain-like_cys_pep_sf"/>
</dbReference>
<reference evidence="3 4" key="1">
    <citation type="submission" date="2017-10" db="EMBL/GenBank/DDBJ databases">
        <title>Comparative genomics between pathogenic Norcardia.</title>
        <authorList>
            <person name="Zeng L."/>
        </authorList>
    </citation>
    <scope>NUCLEOTIDE SEQUENCE [LARGE SCALE GENOMIC DNA]</scope>
    <source>
        <strain evidence="3 4">NC_YFY_NT001</strain>
    </source>
</reference>
<dbReference type="NCBIfam" id="TIGR02675">
    <property type="entry name" value="tape_meas_nterm"/>
    <property type="match status" value="1"/>
</dbReference>
<dbReference type="Pfam" id="PF20155">
    <property type="entry name" value="TMP_3"/>
    <property type="match status" value="1"/>
</dbReference>
<proteinExistence type="predicted"/>
<dbReference type="InterPro" id="IPR013491">
    <property type="entry name" value="Tape_meas_N"/>
</dbReference>
<dbReference type="KEGG" id="ntp:CRH09_35990"/>
<gene>
    <name evidence="3" type="ORF">CRH09_35990</name>
</gene>
<protein>
    <recommendedName>
        <fullName evidence="2">Tape measure protein N-terminal domain-containing protein</fullName>
    </recommendedName>
</protein>
<evidence type="ECO:0000256" key="1">
    <source>
        <dbReference type="SAM" id="MobiDB-lite"/>
    </source>
</evidence>
<feature type="region of interest" description="Disordered" evidence="1">
    <location>
        <begin position="1208"/>
        <end position="1273"/>
    </location>
</feature>
<evidence type="ECO:0000259" key="2">
    <source>
        <dbReference type="Pfam" id="PF20155"/>
    </source>
</evidence>
<feature type="compositionally biased region" description="Basic and acidic residues" evidence="1">
    <location>
        <begin position="1208"/>
        <end position="1251"/>
    </location>
</feature>
<evidence type="ECO:0000313" key="3">
    <source>
        <dbReference type="EMBL" id="ATL70786.1"/>
    </source>
</evidence>
<dbReference type="GeneID" id="88362652"/>
<sequence>MAVELATAYVSLVIGTKDVAKQVEAGFRGTAAIGKSAGQGMGREMASGVGETLRTGITSAVGGIPFAGLLTGMVNKGALGGAVAAATVAGGTIATALTKGFDRLTAIDTAQGKLAGLGNDTQTIAGIMDSALTAVKGTAYGLGDASTIAASAVAAGIKPGEQLTNYLKLTADAASIAGSSLGEMGHIINKVQTAGKAYTDDLNMLSDRGLPIFQWLQTEYKVNADQLRKMVEQGKVDSATFQKVIQQNIGGAAQAAGKTFRGSLDNLGAALGRLGAAAEQPTFNRMTGWLNTATGSVDKFTPRVTVLAKELDSKVFTEWGPKLAKAFNEIKSSDSLRNNLSRLKSDFEQLVTAGSAAAPAIKEIVQSLAQASAATGFSAWQVFLAVLESTAQIANSVLVPAVNTLAGLMKDNQGAVTALAVAFAAFKTWPTMLAAITPQTRSVASGFSSLRASLTGFREEMTLQRALMQAQAGSFNTAAPFLSLYGREAEKSGRKVSTMGAAYAAASVKVQGALSGLRSAGAGVMSALGGPWGMALAAGGAALVAYQNDAAQARRVQEALSDAVVAGAKAQSSFKAALDASNGALTDQASQAASKLVEAQLAAITKVADAGHTPWSSFQKHIFTWNGEEVDKQYDAVQRAIDQNDTLKKVLRDQKLEMSDLGGVVAKGGPAYDNLIAKLQATGDSGSDVVKALTQARDTLQRAADQAKNSTPGFGQLSDAFKTVADSASTADQRLNAMKRALDILSGRPIELGDAMQSYNQVIRQTTQATQGLADASQGLGQQLVNQDGSINTKTANGDRLRTSLLQIRDATLDVAKAGGDLGPVYANNTDAFAKLGKQFGLTTDQVTALATSIGYLPDKITMLAELKGASDATEQLALIKSLLDKDREGVEIPTDALTDDTKKKLDELGVKITDVTGKPGIIKVTADNAEALKKLQELIDKQLPDKTQRVNLEYQAAVDASGGKWHAPMVIPPQPRAGGGPIFGAGGPTSDSNPAMLSTDEHVWTARETAAVGGHRAMYGLRALALSGGLKFATGGSPATGAGMPFGISEAIKAAQEMEGHKYQWGGIGPNTFDCSGFISFLQQVAMGLGRVTKRLYTTNTILDGATAGLKPGIGPSDTWFRVGVSAEHMAATIAGLNVESGGALGTSGIGGGRAGAGDSQFPNKFYLPNELIAGFGTNLSGGKLIEWTPDDEIELQKLQIAVDEAKQKRDKTYADAKATDTDKRKADLDVHDAQSKVVKKQEQKDKRGQVEGGTRVAPQAPALQKQYSDDEKRKAELLQAVESANKSRNEIYDNPESTDTDKQVADIKLQDAIDALEKGKDSQNTKSPVNTVKDVFTSFASNMAGVVFDAFKAQLPEQIGSSRWWDVADQAVALSHYNNDDSKTGTSVQDALSNIGSFGADAFLGQLGYTKKNNEIPDWVKKLKGAAVYDAGGWLPPGGMAVNLSSTPEPIFNSPQQLRAFAGSQLQPAQRGNLTEQDLERYMRLRPVYHITTADVSGAVQQIRTEQKRQAKTYMRR</sequence>
<accession>A0A291RTC0</accession>
<name>A0A291RTC0_9NOCA</name>
<feature type="domain" description="Tape measure protein N-terminal" evidence="2">
    <location>
        <begin position="101"/>
        <end position="274"/>
    </location>
</feature>
<dbReference type="Proteomes" id="UP000221961">
    <property type="component" value="Chromosome"/>
</dbReference>
<dbReference type="SUPFAM" id="SSF54001">
    <property type="entry name" value="Cysteine proteinases"/>
    <property type="match status" value="1"/>
</dbReference>
<dbReference type="RefSeq" id="WP_098697731.1">
    <property type="nucleotide sequence ID" value="NZ_CP023778.1"/>
</dbReference>
<dbReference type="EMBL" id="CP023778">
    <property type="protein sequence ID" value="ATL70786.1"/>
    <property type="molecule type" value="Genomic_DNA"/>
</dbReference>
<dbReference type="Gene3D" id="3.90.1720.10">
    <property type="entry name" value="endopeptidase domain like (from Nostoc punctiforme)"/>
    <property type="match status" value="1"/>
</dbReference>